<reference evidence="2 3" key="1">
    <citation type="journal article" date="2021" name="Elife">
        <title>Chloroplast acquisition without the gene transfer in kleptoplastic sea slugs, Plakobranchus ocellatus.</title>
        <authorList>
            <person name="Maeda T."/>
            <person name="Takahashi S."/>
            <person name="Yoshida T."/>
            <person name="Shimamura S."/>
            <person name="Takaki Y."/>
            <person name="Nagai Y."/>
            <person name="Toyoda A."/>
            <person name="Suzuki Y."/>
            <person name="Arimoto A."/>
            <person name="Ishii H."/>
            <person name="Satoh N."/>
            <person name="Nishiyama T."/>
            <person name="Hasebe M."/>
            <person name="Maruyama T."/>
            <person name="Minagawa J."/>
            <person name="Obokata J."/>
            <person name="Shigenobu S."/>
        </authorList>
    </citation>
    <scope>NUCLEOTIDE SEQUENCE [LARGE SCALE GENOMIC DNA]</scope>
</reference>
<gene>
    <name evidence="2" type="ORF">PoB_000052300</name>
</gene>
<protein>
    <submittedName>
        <fullName evidence="2">Uncharacterized protein</fullName>
    </submittedName>
</protein>
<comment type="caution">
    <text evidence="2">The sequence shown here is derived from an EMBL/GenBank/DDBJ whole genome shotgun (WGS) entry which is preliminary data.</text>
</comment>
<dbReference type="EMBL" id="BLXT01000055">
    <property type="protein sequence ID" value="GFN74017.1"/>
    <property type="molecule type" value="Genomic_DNA"/>
</dbReference>
<name>A0AAV3XVK9_9GAST</name>
<organism evidence="2 3">
    <name type="scientific">Plakobranchus ocellatus</name>
    <dbReference type="NCBI Taxonomy" id="259542"/>
    <lineage>
        <taxon>Eukaryota</taxon>
        <taxon>Metazoa</taxon>
        <taxon>Spiralia</taxon>
        <taxon>Lophotrochozoa</taxon>
        <taxon>Mollusca</taxon>
        <taxon>Gastropoda</taxon>
        <taxon>Heterobranchia</taxon>
        <taxon>Euthyneura</taxon>
        <taxon>Panpulmonata</taxon>
        <taxon>Sacoglossa</taxon>
        <taxon>Placobranchoidea</taxon>
        <taxon>Plakobranchidae</taxon>
        <taxon>Plakobranchus</taxon>
    </lineage>
</organism>
<sequence length="112" mass="12380">MLRFVKKGKEDNRGNVGGRMRIRIKEGSRIEQINKDAIQRNSEANARMEMLLKLTKRKWSYSALAHCGNITLISLLQWGEGFVRAGVPQQDDLMLSGPPAGQGAGGGARTRD</sequence>
<keyword evidence="3" id="KW-1185">Reference proteome</keyword>
<evidence type="ECO:0000313" key="2">
    <source>
        <dbReference type="EMBL" id="GFN74017.1"/>
    </source>
</evidence>
<accession>A0AAV3XVK9</accession>
<proteinExistence type="predicted"/>
<evidence type="ECO:0000313" key="3">
    <source>
        <dbReference type="Proteomes" id="UP000735302"/>
    </source>
</evidence>
<feature type="region of interest" description="Disordered" evidence="1">
    <location>
        <begin position="93"/>
        <end position="112"/>
    </location>
</feature>
<dbReference type="Proteomes" id="UP000735302">
    <property type="component" value="Unassembled WGS sequence"/>
</dbReference>
<feature type="compositionally biased region" description="Gly residues" evidence="1">
    <location>
        <begin position="100"/>
        <end position="112"/>
    </location>
</feature>
<evidence type="ECO:0000256" key="1">
    <source>
        <dbReference type="SAM" id="MobiDB-lite"/>
    </source>
</evidence>
<dbReference type="AlphaFoldDB" id="A0AAV3XVK9"/>